<accession>A0A381W900</accession>
<evidence type="ECO:0000313" key="1">
    <source>
        <dbReference type="EMBL" id="SVA48468.1"/>
    </source>
</evidence>
<sequence length="45" mass="5264">MKACISHLVTAVCTLVLEDFYLDDNNSVFYEKEKIINLRLDICRN</sequence>
<organism evidence="1">
    <name type="scientific">marine metagenome</name>
    <dbReference type="NCBI Taxonomy" id="408172"/>
    <lineage>
        <taxon>unclassified sequences</taxon>
        <taxon>metagenomes</taxon>
        <taxon>ecological metagenomes</taxon>
    </lineage>
</organism>
<name>A0A381W900_9ZZZZ</name>
<proteinExistence type="predicted"/>
<dbReference type="EMBL" id="UINC01010940">
    <property type="protein sequence ID" value="SVA48468.1"/>
    <property type="molecule type" value="Genomic_DNA"/>
</dbReference>
<dbReference type="AlphaFoldDB" id="A0A381W900"/>
<gene>
    <name evidence="1" type="ORF">METZ01_LOCUS101322</name>
</gene>
<reference evidence="1" key="1">
    <citation type="submission" date="2018-05" db="EMBL/GenBank/DDBJ databases">
        <authorList>
            <person name="Lanie J.A."/>
            <person name="Ng W.-L."/>
            <person name="Kazmierczak K.M."/>
            <person name="Andrzejewski T.M."/>
            <person name="Davidsen T.M."/>
            <person name="Wayne K.J."/>
            <person name="Tettelin H."/>
            <person name="Glass J.I."/>
            <person name="Rusch D."/>
            <person name="Podicherti R."/>
            <person name="Tsui H.-C.T."/>
            <person name="Winkler M.E."/>
        </authorList>
    </citation>
    <scope>NUCLEOTIDE SEQUENCE</scope>
</reference>
<protein>
    <submittedName>
        <fullName evidence="1">Uncharacterized protein</fullName>
    </submittedName>
</protein>